<name>A0ACB8ZS46_CICIN</name>
<accession>A0ACB8ZS46</accession>
<sequence>MASNFGSININRSKERLLSRKFLFEEPDHNNGGKDDASLLDRITKSWEDLQAFLVKIYEMGRSDPRQIVFAAKSGLALAFVSVLIFFKEPIAYIRQYSIWAILTVIVVFEFSIGATLSKGLNRALGTFSAGVLALGFAQVSLWAGEWHEVVVVISIFIAGSISTYIKLYPSMKPYEYGFRVFMLTFSIVLVSGNKHFLRTSVSRLVLVIVGAFATDDPLYTGYRAAVQSTSQEDALLAFAIWEPPHGRYKMLRYPWGQFVKVSGALRHCAFMVMAMHGCILSEIQAAAELRMIFRNEIQRVGTEGAKVLRELGNKLEKLEKLSPDFDLLEKVHEAAEELQMLIDEKSHYLVSAVARQRNKEPEGPDHLEEIKEEEEEFMSEGQGPHLKKCYTFKNIDRHISSMSMNLASFSNWGSTEDALKHQLQWPSRLSVLGDAILNEREVRTYESASALSLANFTSSLIEFVARLQNLLSSFEELSDKARFSQPKNPLEEEEGENVGNNITRPFRIAGAAALAPAMDQGLKKIQKHFNLPSLVYICSFGWSCSCMLSIGSWPSNYFKMGKVNTTVDDVLQV</sequence>
<keyword evidence="2" id="KW-1185">Reference proteome</keyword>
<evidence type="ECO:0000313" key="1">
    <source>
        <dbReference type="EMBL" id="KAI3700418.1"/>
    </source>
</evidence>
<gene>
    <name evidence="1" type="ORF">L2E82_45046</name>
</gene>
<comment type="caution">
    <text evidence="1">The sequence shown here is derived from an EMBL/GenBank/DDBJ whole genome shotgun (WGS) entry which is preliminary data.</text>
</comment>
<reference evidence="1 2" key="2">
    <citation type="journal article" date="2022" name="Mol. Ecol. Resour.">
        <title>The genomes of chicory, endive, great burdock and yacon provide insights into Asteraceae paleo-polyploidization history and plant inulin production.</title>
        <authorList>
            <person name="Fan W."/>
            <person name="Wang S."/>
            <person name="Wang H."/>
            <person name="Wang A."/>
            <person name="Jiang F."/>
            <person name="Liu H."/>
            <person name="Zhao H."/>
            <person name="Xu D."/>
            <person name="Zhang Y."/>
        </authorList>
    </citation>
    <scope>NUCLEOTIDE SEQUENCE [LARGE SCALE GENOMIC DNA]</scope>
    <source>
        <strain evidence="2">cv. Punajuju</strain>
        <tissue evidence="1">Leaves</tissue>
    </source>
</reference>
<evidence type="ECO:0000313" key="2">
    <source>
        <dbReference type="Proteomes" id="UP001055811"/>
    </source>
</evidence>
<protein>
    <submittedName>
        <fullName evidence="1">Uncharacterized protein</fullName>
    </submittedName>
</protein>
<reference evidence="2" key="1">
    <citation type="journal article" date="2022" name="Mol. Ecol. Resour.">
        <title>The genomes of chicory, endive, great burdock and yacon provide insights into Asteraceae palaeo-polyploidization history and plant inulin production.</title>
        <authorList>
            <person name="Fan W."/>
            <person name="Wang S."/>
            <person name="Wang H."/>
            <person name="Wang A."/>
            <person name="Jiang F."/>
            <person name="Liu H."/>
            <person name="Zhao H."/>
            <person name="Xu D."/>
            <person name="Zhang Y."/>
        </authorList>
    </citation>
    <scope>NUCLEOTIDE SEQUENCE [LARGE SCALE GENOMIC DNA]</scope>
    <source>
        <strain evidence="2">cv. Punajuju</strain>
    </source>
</reference>
<dbReference type="EMBL" id="CM042016">
    <property type="protein sequence ID" value="KAI3700418.1"/>
    <property type="molecule type" value="Genomic_DNA"/>
</dbReference>
<dbReference type="Proteomes" id="UP001055811">
    <property type="component" value="Linkage Group LG08"/>
</dbReference>
<proteinExistence type="predicted"/>
<organism evidence="1 2">
    <name type="scientific">Cichorium intybus</name>
    <name type="common">Chicory</name>
    <dbReference type="NCBI Taxonomy" id="13427"/>
    <lineage>
        <taxon>Eukaryota</taxon>
        <taxon>Viridiplantae</taxon>
        <taxon>Streptophyta</taxon>
        <taxon>Embryophyta</taxon>
        <taxon>Tracheophyta</taxon>
        <taxon>Spermatophyta</taxon>
        <taxon>Magnoliopsida</taxon>
        <taxon>eudicotyledons</taxon>
        <taxon>Gunneridae</taxon>
        <taxon>Pentapetalae</taxon>
        <taxon>asterids</taxon>
        <taxon>campanulids</taxon>
        <taxon>Asterales</taxon>
        <taxon>Asteraceae</taxon>
        <taxon>Cichorioideae</taxon>
        <taxon>Cichorieae</taxon>
        <taxon>Cichoriinae</taxon>
        <taxon>Cichorium</taxon>
    </lineage>
</organism>